<evidence type="ECO:0000256" key="1">
    <source>
        <dbReference type="ARBA" id="ARBA00022490"/>
    </source>
</evidence>
<dbReference type="InterPro" id="IPR054473">
    <property type="entry name" value="KIF2A-like_N"/>
</dbReference>
<organism evidence="5 6">
    <name type="scientific">Drosophila rubida</name>
    <dbReference type="NCBI Taxonomy" id="30044"/>
    <lineage>
        <taxon>Eukaryota</taxon>
        <taxon>Metazoa</taxon>
        <taxon>Ecdysozoa</taxon>
        <taxon>Arthropoda</taxon>
        <taxon>Hexapoda</taxon>
        <taxon>Insecta</taxon>
        <taxon>Pterygota</taxon>
        <taxon>Neoptera</taxon>
        <taxon>Endopterygota</taxon>
        <taxon>Diptera</taxon>
        <taxon>Brachycera</taxon>
        <taxon>Muscomorpha</taxon>
        <taxon>Ephydroidea</taxon>
        <taxon>Drosophilidae</taxon>
        <taxon>Drosophila</taxon>
    </lineage>
</organism>
<evidence type="ECO:0000259" key="4">
    <source>
        <dbReference type="Pfam" id="PF22923"/>
    </source>
</evidence>
<evidence type="ECO:0000313" key="5">
    <source>
        <dbReference type="EMBL" id="KAH8354977.1"/>
    </source>
</evidence>
<sequence length="85" mass="9594">MEHICVGEKVTICRTDGRVHTAIVDSKNVEELYVIVTWKEGAKIMGKEIPWSSVLALNPHLDRTNQLKCFDSKQPDDANLNLSEN</sequence>
<name>A0AAD4PGT2_9MUSC</name>
<dbReference type="EMBL" id="JAJJHW010003889">
    <property type="protein sequence ID" value="KAH8354977.1"/>
    <property type="molecule type" value="Genomic_DNA"/>
</dbReference>
<comment type="caution">
    <text evidence="5">The sequence shown here is derived from an EMBL/GenBank/DDBJ whole genome shotgun (WGS) entry which is preliminary data.</text>
</comment>
<proteinExistence type="predicted"/>
<dbReference type="Pfam" id="PF22923">
    <property type="entry name" value="KIF2A-like_1st"/>
    <property type="match status" value="1"/>
</dbReference>
<protein>
    <recommendedName>
        <fullName evidence="4">Kinesin-like protein KIF2A-like N-terminal domain-containing protein</fullName>
    </recommendedName>
</protein>
<evidence type="ECO:0000256" key="3">
    <source>
        <dbReference type="ARBA" id="ARBA00023054"/>
    </source>
</evidence>
<gene>
    <name evidence="5" type="ORF">KR093_003274</name>
</gene>
<keyword evidence="3" id="KW-0175">Coiled coil</keyword>
<reference evidence="5" key="1">
    <citation type="journal article" date="2021" name="Mol. Ecol. Resour.">
        <title>Phylogenomic analyses of the genus Drosophila reveals genomic signals of climate adaptation.</title>
        <authorList>
            <person name="Li F."/>
            <person name="Rane R.V."/>
            <person name="Luria V."/>
            <person name="Xiong Z."/>
            <person name="Chen J."/>
            <person name="Li Z."/>
            <person name="Catullo R.A."/>
            <person name="Griffin P.C."/>
            <person name="Schiffer M."/>
            <person name="Pearce S."/>
            <person name="Lee S.F."/>
            <person name="McElroy K."/>
            <person name="Stocker A."/>
            <person name="Shirriffs J."/>
            <person name="Cockerell F."/>
            <person name="Coppin C."/>
            <person name="Sgro C.M."/>
            <person name="Karger A."/>
            <person name="Cain J.W."/>
            <person name="Weber J.A."/>
            <person name="Santpere G."/>
            <person name="Kirschner M.W."/>
            <person name="Hoffmann A.A."/>
            <person name="Oakeshott J.G."/>
            <person name="Zhang G."/>
        </authorList>
    </citation>
    <scope>NUCLEOTIDE SEQUENCE</scope>
    <source>
        <strain evidence="5">BGI-SZ-2011g</strain>
    </source>
</reference>
<dbReference type="Proteomes" id="UP001200034">
    <property type="component" value="Unassembled WGS sequence"/>
</dbReference>
<feature type="domain" description="Kinesin-like protein KIF2A-like N-terminal" evidence="4">
    <location>
        <begin position="1"/>
        <end position="54"/>
    </location>
</feature>
<keyword evidence="1" id="KW-0963">Cytoplasm</keyword>
<keyword evidence="2" id="KW-0493">Microtubule</keyword>
<evidence type="ECO:0000313" key="6">
    <source>
        <dbReference type="Proteomes" id="UP001200034"/>
    </source>
</evidence>
<evidence type="ECO:0000256" key="2">
    <source>
        <dbReference type="ARBA" id="ARBA00022701"/>
    </source>
</evidence>
<dbReference type="AlphaFoldDB" id="A0AAD4PGT2"/>
<dbReference type="GO" id="GO:0005874">
    <property type="term" value="C:microtubule"/>
    <property type="evidence" value="ECO:0007669"/>
    <property type="project" value="UniProtKB-KW"/>
</dbReference>
<accession>A0AAD4PGT2</accession>
<keyword evidence="6" id="KW-1185">Reference proteome</keyword>